<dbReference type="Proteomes" id="UP000031521">
    <property type="component" value="Chromosome"/>
</dbReference>
<dbReference type="STRING" id="1208324.P73_3620"/>
<dbReference type="HOGENOM" id="CLU_090275_0_0_5"/>
<keyword evidence="3" id="KW-1185">Reference proteome</keyword>
<protein>
    <recommendedName>
        <fullName evidence="1">Hedgehog/Intein (Hint) domain-containing protein</fullName>
    </recommendedName>
</protein>
<organism evidence="2 3">
    <name type="scientific">Celeribacter indicus</name>
    <dbReference type="NCBI Taxonomy" id="1208324"/>
    <lineage>
        <taxon>Bacteria</taxon>
        <taxon>Pseudomonadati</taxon>
        <taxon>Pseudomonadota</taxon>
        <taxon>Alphaproteobacteria</taxon>
        <taxon>Rhodobacterales</taxon>
        <taxon>Roseobacteraceae</taxon>
        <taxon>Celeribacter</taxon>
    </lineage>
</organism>
<dbReference type="RefSeq" id="WP_052453399.1">
    <property type="nucleotide sequence ID" value="NZ_CP004393.1"/>
</dbReference>
<dbReference type="KEGG" id="cid:P73_3620"/>
<proteinExistence type="predicted"/>
<feature type="domain" description="Hedgehog/Intein (Hint)" evidence="1">
    <location>
        <begin position="83"/>
        <end position="223"/>
    </location>
</feature>
<name>A0A0B5E4Q6_9RHOB</name>
<sequence>MSQPLSRARPVASRTAFGSPELPVRRVDPPSHSAWTVRRTSFPERTPLPLRRYDILWRDARGGIRDAQLNAPALPLFESAFTAFARGALLPTRQGAVAIEDLLPGDEVETTEGDFVPVDWLGSVALDTQGRRAPGAHPEPLYRITADAFGLGRPTPDLVLGPAARLLIRHAASRALAPIRGLVDGVSVVEMRPPAAVRCYHLRLTRHAAIRVNGLELESFHPGPTANTELSGELRAKFLTLFPHLGTLAEFGRPCHPRLTPAERLARAS</sequence>
<dbReference type="InterPro" id="IPR028992">
    <property type="entry name" value="Hedgehog/Intein_dom"/>
</dbReference>
<dbReference type="Pfam" id="PF13403">
    <property type="entry name" value="Hint_2"/>
    <property type="match status" value="1"/>
</dbReference>
<evidence type="ECO:0000313" key="3">
    <source>
        <dbReference type="Proteomes" id="UP000031521"/>
    </source>
</evidence>
<evidence type="ECO:0000259" key="1">
    <source>
        <dbReference type="Pfam" id="PF13403"/>
    </source>
</evidence>
<accession>A0A0B5E4Q6</accession>
<gene>
    <name evidence="2" type="ORF">P73_3620</name>
</gene>
<dbReference type="OrthoDB" id="6305173at2"/>
<evidence type="ECO:0000313" key="2">
    <source>
        <dbReference type="EMBL" id="AJE48335.1"/>
    </source>
</evidence>
<reference evidence="2 3" key="1">
    <citation type="journal article" date="2014" name="Int. J. Syst. Evol. Microbiol.">
        <title>Celeribacter indicus sp. nov., a polycyclic aromatic hydrocarbon-degrading bacterium from deep-sea sediment and reclassification of Huaishuia halophila as Celeribacter halophilus comb. nov.</title>
        <authorList>
            <person name="Lai Q."/>
            <person name="Cao J."/>
            <person name="Yuan J."/>
            <person name="Li F."/>
            <person name="Shao Z."/>
        </authorList>
    </citation>
    <scope>NUCLEOTIDE SEQUENCE [LARGE SCALE GENOMIC DNA]</scope>
    <source>
        <strain evidence="2">P73</strain>
    </source>
</reference>
<dbReference type="AlphaFoldDB" id="A0A0B5E4Q6"/>
<dbReference type="EMBL" id="CP004393">
    <property type="protein sequence ID" value="AJE48335.1"/>
    <property type="molecule type" value="Genomic_DNA"/>
</dbReference>